<keyword evidence="3" id="KW-1185">Reference proteome</keyword>
<protein>
    <submittedName>
        <fullName evidence="2">PEP-CTERM sorting domain-containing protein</fullName>
    </submittedName>
</protein>
<evidence type="ECO:0000256" key="1">
    <source>
        <dbReference type="SAM" id="SignalP"/>
    </source>
</evidence>
<reference evidence="2 3" key="1">
    <citation type="submission" date="2021-06" db="EMBL/GenBank/DDBJ databases">
        <title>Sphingomonas sp. XMGL2, whole genome shotgun sequencing project.</title>
        <authorList>
            <person name="Zhao G."/>
            <person name="Shen L."/>
        </authorList>
    </citation>
    <scope>NUCLEOTIDE SEQUENCE [LARGE SCALE GENOMIC DNA]</scope>
    <source>
        <strain evidence="2 3">XMGL2</strain>
    </source>
</reference>
<proteinExistence type="predicted"/>
<dbReference type="Proteomes" id="UP000776276">
    <property type="component" value="Unassembled WGS sequence"/>
</dbReference>
<feature type="chain" id="PRO_5045128671" evidence="1">
    <location>
        <begin position="22"/>
        <end position="289"/>
    </location>
</feature>
<accession>A0ABS6BQC7</accession>
<dbReference type="RefSeq" id="WP_216327780.1">
    <property type="nucleotide sequence ID" value="NZ_JAHKRT010000010.1"/>
</dbReference>
<feature type="signal peptide" evidence="1">
    <location>
        <begin position="1"/>
        <end position="21"/>
    </location>
</feature>
<sequence>MRMWRLLWASAAALVSAGAQAETILFVGNSFTYGASSAAWHYRPDSVTDLNGEGVGGMPAIFKRLTEQAGLDYHVSLETAGGKDLAWHWANKAPMLDRHWDHVVLQDYSTLSQSNPGDPAELIENAPRFAAMFVRANPAVDISLDATWSRPDLTYPEGKPWHGRDIRAMAEDLRRGYDRAAAATSGVKRVLPVGEAFNAAIDAGIADPDPYDGISYGQVDLWTYDHYHASAHGYYLEALVAYAAITGRDPRAFGREEKAAADLGIAPDVAERLQQVAWETVEAKGRPVR</sequence>
<keyword evidence="1" id="KW-0732">Signal</keyword>
<dbReference type="EMBL" id="JAHKRT010000010">
    <property type="protein sequence ID" value="MBU3079420.1"/>
    <property type="molecule type" value="Genomic_DNA"/>
</dbReference>
<organism evidence="2 3">
    <name type="scientific">Sphingomonas quercus</name>
    <dbReference type="NCBI Taxonomy" id="2842451"/>
    <lineage>
        <taxon>Bacteria</taxon>
        <taxon>Pseudomonadati</taxon>
        <taxon>Pseudomonadota</taxon>
        <taxon>Alphaproteobacteria</taxon>
        <taxon>Sphingomonadales</taxon>
        <taxon>Sphingomonadaceae</taxon>
        <taxon>Sphingomonas</taxon>
    </lineage>
</organism>
<name>A0ABS6BQC7_9SPHN</name>
<evidence type="ECO:0000313" key="3">
    <source>
        <dbReference type="Proteomes" id="UP000776276"/>
    </source>
</evidence>
<evidence type="ECO:0000313" key="2">
    <source>
        <dbReference type="EMBL" id="MBU3079420.1"/>
    </source>
</evidence>
<comment type="caution">
    <text evidence="2">The sequence shown here is derived from an EMBL/GenBank/DDBJ whole genome shotgun (WGS) entry which is preliminary data.</text>
</comment>
<gene>
    <name evidence="2" type="ORF">KOF26_16305</name>
</gene>